<gene>
    <name evidence="3" type="ORF">GON03_13815</name>
</gene>
<proteinExistence type="predicted"/>
<reference evidence="3 4" key="1">
    <citation type="submission" date="2019-12" db="EMBL/GenBank/DDBJ databases">
        <authorList>
            <person name="Huq M.A."/>
        </authorList>
    </citation>
    <scope>NUCLEOTIDE SEQUENCE [LARGE SCALE GENOMIC DNA]</scope>
    <source>
        <strain evidence="3 4">MAH-18</strain>
    </source>
</reference>
<keyword evidence="2" id="KW-1133">Transmembrane helix</keyword>
<dbReference type="EMBL" id="WSEK01000004">
    <property type="protein sequence ID" value="MVQ50259.1"/>
    <property type="molecule type" value="Genomic_DNA"/>
</dbReference>
<evidence type="ECO:0000256" key="1">
    <source>
        <dbReference type="SAM" id="MobiDB-lite"/>
    </source>
</evidence>
<accession>A0A6L6XSS7</accession>
<feature type="transmembrane region" description="Helical" evidence="2">
    <location>
        <begin position="49"/>
        <end position="73"/>
    </location>
</feature>
<evidence type="ECO:0000256" key="2">
    <source>
        <dbReference type="SAM" id="Phobius"/>
    </source>
</evidence>
<sequence length="134" mass="14307">MSQDAGPPPERVRVTGPPRRRTPAARSAEVDDGTRLGGMYVGSLVREQLRLAIGILAVLGVTVGALPLVFHLLPGLATHQVLGLPLSWLVLGALVYPALVALGWAYIKRAERNDADFAELAAALPPDEIVQDER</sequence>
<protein>
    <recommendedName>
        <fullName evidence="5">DUF485 domain-containing protein</fullName>
    </recommendedName>
</protein>
<keyword evidence="4" id="KW-1185">Reference proteome</keyword>
<feature type="region of interest" description="Disordered" evidence="1">
    <location>
        <begin position="1"/>
        <end position="30"/>
    </location>
</feature>
<comment type="caution">
    <text evidence="3">The sequence shown here is derived from an EMBL/GenBank/DDBJ whole genome shotgun (WGS) entry which is preliminary data.</text>
</comment>
<dbReference type="AlphaFoldDB" id="A0A6L6XSS7"/>
<evidence type="ECO:0008006" key="5">
    <source>
        <dbReference type="Google" id="ProtNLM"/>
    </source>
</evidence>
<evidence type="ECO:0000313" key="3">
    <source>
        <dbReference type="EMBL" id="MVQ50259.1"/>
    </source>
</evidence>
<organism evidence="3 4">
    <name type="scientific">Nocardioides agri</name>
    <dbReference type="NCBI Taxonomy" id="2682843"/>
    <lineage>
        <taxon>Bacteria</taxon>
        <taxon>Bacillati</taxon>
        <taxon>Actinomycetota</taxon>
        <taxon>Actinomycetes</taxon>
        <taxon>Propionibacteriales</taxon>
        <taxon>Nocardioidaceae</taxon>
        <taxon>Nocardioides</taxon>
    </lineage>
</organism>
<dbReference type="RefSeq" id="WP_181645303.1">
    <property type="nucleotide sequence ID" value="NZ_WSEK01000004.1"/>
</dbReference>
<evidence type="ECO:0000313" key="4">
    <source>
        <dbReference type="Proteomes" id="UP000473525"/>
    </source>
</evidence>
<feature type="transmembrane region" description="Helical" evidence="2">
    <location>
        <begin position="85"/>
        <end position="107"/>
    </location>
</feature>
<dbReference type="Proteomes" id="UP000473525">
    <property type="component" value="Unassembled WGS sequence"/>
</dbReference>
<keyword evidence="2" id="KW-0472">Membrane</keyword>
<keyword evidence="2" id="KW-0812">Transmembrane</keyword>
<name>A0A6L6XSS7_9ACTN</name>